<reference evidence="3" key="2">
    <citation type="submission" date="2010-05" db="EMBL/GenBank/DDBJ databases">
        <title>The genome sequence of Magnaporthe poae strain ATCC 64411.</title>
        <authorList>
            <person name="Ma L.-J."/>
            <person name="Dead R."/>
            <person name="Young S."/>
            <person name="Zeng Q."/>
            <person name="Koehrsen M."/>
            <person name="Alvarado L."/>
            <person name="Berlin A."/>
            <person name="Chapman S.B."/>
            <person name="Chen Z."/>
            <person name="Freedman E."/>
            <person name="Gellesch M."/>
            <person name="Goldberg J."/>
            <person name="Griggs A."/>
            <person name="Gujja S."/>
            <person name="Heilman E.R."/>
            <person name="Heiman D."/>
            <person name="Hepburn T."/>
            <person name="Howarth C."/>
            <person name="Jen D."/>
            <person name="Larson L."/>
            <person name="Mehta T."/>
            <person name="Neiman D."/>
            <person name="Pearson M."/>
            <person name="Roberts A."/>
            <person name="Saif S."/>
            <person name="Shea T."/>
            <person name="Shenoy N."/>
            <person name="Sisk P."/>
            <person name="Stolte C."/>
            <person name="Sykes S."/>
            <person name="Walk T."/>
            <person name="White J."/>
            <person name="Yandava C."/>
            <person name="Haas B."/>
            <person name="Nusbaum C."/>
            <person name="Birren B."/>
        </authorList>
    </citation>
    <scope>NUCLEOTIDE SEQUENCE [LARGE SCALE GENOMIC DNA]</scope>
    <source>
        <strain evidence="3">ATCC 64411 / 73-15</strain>
    </source>
</reference>
<reference evidence="2" key="4">
    <citation type="journal article" date="2015" name="G3 (Bethesda)">
        <title>Genome sequences of three phytopathogenic species of the Magnaporthaceae family of fungi.</title>
        <authorList>
            <person name="Okagaki L.H."/>
            <person name="Nunes C.C."/>
            <person name="Sailsbery J."/>
            <person name="Clay B."/>
            <person name="Brown D."/>
            <person name="John T."/>
            <person name="Oh Y."/>
            <person name="Young N."/>
            <person name="Fitzgerald M."/>
            <person name="Haas B.J."/>
            <person name="Zeng Q."/>
            <person name="Young S."/>
            <person name="Adiconis X."/>
            <person name="Fan L."/>
            <person name="Levin J.Z."/>
            <person name="Mitchell T.K."/>
            <person name="Okubara P.A."/>
            <person name="Farman M.L."/>
            <person name="Kohn L.M."/>
            <person name="Birren B."/>
            <person name="Ma L.-J."/>
            <person name="Dean R.A."/>
        </authorList>
    </citation>
    <scope>NUCLEOTIDE SEQUENCE</scope>
    <source>
        <strain evidence="2">ATCC 64411 / 73-15</strain>
    </source>
</reference>
<dbReference type="VEuPathDB" id="FungiDB:MAPG_10713"/>
<evidence type="ECO:0000313" key="2">
    <source>
        <dbReference type="EnsemblFungi" id="MAPG_10713T0"/>
    </source>
</evidence>
<reference evidence="1" key="1">
    <citation type="submission" date="2010-05" db="EMBL/GenBank/DDBJ databases">
        <title>The Genome Sequence of Magnaporthe poae strain ATCC 64411.</title>
        <authorList>
            <consortium name="The Broad Institute Genome Sequencing Platform"/>
            <consortium name="Broad Institute Genome Sequencing Center for Infectious Disease"/>
            <person name="Ma L.-J."/>
            <person name="Dead R."/>
            <person name="Young S."/>
            <person name="Zeng Q."/>
            <person name="Koehrsen M."/>
            <person name="Alvarado L."/>
            <person name="Berlin A."/>
            <person name="Chapman S.B."/>
            <person name="Chen Z."/>
            <person name="Freedman E."/>
            <person name="Gellesch M."/>
            <person name="Goldberg J."/>
            <person name="Griggs A."/>
            <person name="Gujja S."/>
            <person name="Heilman E.R."/>
            <person name="Heiman D."/>
            <person name="Hepburn T."/>
            <person name="Howarth C."/>
            <person name="Jen D."/>
            <person name="Larson L."/>
            <person name="Mehta T."/>
            <person name="Neiman D."/>
            <person name="Pearson M."/>
            <person name="Roberts A."/>
            <person name="Saif S."/>
            <person name="Shea T."/>
            <person name="Shenoy N."/>
            <person name="Sisk P."/>
            <person name="Stolte C."/>
            <person name="Sykes S."/>
            <person name="Walk T."/>
            <person name="White J."/>
            <person name="Yandava C."/>
            <person name="Haas B."/>
            <person name="Nusbaum C."/>
            <person name="Birren B."/>
        </authorList>
    </citation>
    <scope>NUCLEOTIDE SEQUENCE</scope>
    <source>
        <strain evidence="1">ATCC 64411</strain>
    </source>
</reference>
<dbReference type="EnsemblFungi" id="MAPG_10713T0">
    <property type="protein sequence ID" value="MAPG_10713T0"/>
    <property type="gene ID" value="MAPG_10713"/>
</dbReference>
<dbReference type="AlphaFoldDB" id="A0A0C4EDB8"/>
<name>A0A0C4EDB8_MAGP6</name>
<dbReference type="STRING" id="644358.A0A0C4EDB8"/>
<sequence length="134" mass="15083">MGRFPCATTISSTATSWSTRTASTSRASSTGKGHTVPWELIAFPEFIQAMPVSFDLPQKYDRDGQPLDEEARQTWRERQEYVEMVRSAELEDHLLSTCLGSNRSQALAYAYGAFTSTGKLGFYDRVIEEVERES</sequence>
<reference evidence="2" key="5">
    <citation type="submission" date="2015-06" db="UniProtKB">
        <authorList>
            <consortium name="EnsemblFungi"/>
        </authorList>
    </citation>
    <scope>IDENTIFICATION</scope>
    <source>
        <strain evidence="2">ATCC 64411</strain>
    </source>
</reference>
<dbReference type="OrthoDB" id="10003767at2759"/>
<proteinExistence type="predicted"/>
<keyword evidence="3" id="KW-1185">Reference proteome</keyword>
<accession>A0A0C4EDB8</accession>
<dbReference type="eggNOG" id="ENOG502RX26">
    <property type="taxonomic scope" value="Eukaryota"/>
</dbReference>
<evidence type="ECO:0000313" key="1">
    <source>
        <dbReference type="EMBL" id="KLU91764.1"/>
    </source>
</evidence>
<evidence type="ECO:0000313" key="3">
    <source>
        <dbReference type="Proteomes" id="UP000011715"/>
    </source>
</evidence>
<organism evidence="2 3">
    <name type="scientific">Magnaporthiopsis poae (strain ATCC 64411 / 73-15)</name>
    <name type="common">Kentucky bluegrass fungus</name>
    <name type="synonym">Magnaporthe poae</name>
    <dbReference type="NCBI Taxonomy" id="644358"/>
    <lineage>
        <taxon>Eukaryota</taxon>
        <taxon>Fungi</taxon>
        <taxon>Dikarya</taxon>
        <taxon>Ascomycota</taxon>
        <taxon>Pezizomycotina</taxon>
        <taxon>Sordariomycetes</taxon>
        <taxon>Sordariomycetidae</taxon>
        <taxon>Magnaporthales</taxon>
        <taxon>Magnaporthaceae</taxon>
        <taxon>Magnaporthiopsis</taxon>
    </lineage>
</organism>
<reference evidence="1" key="3">
    <citation type="submission" date="2011-03" db="EMBL/GenBank/DDBJ databases">
        <title>Annotation of Magnaporthe poae ATCC 64411.</title>
        <authorList>
            <person name="Ma L.-J."/>
            <person name="Dead R."/>
            <person name="Young S.K."/>
            <person name="Zeng Q."/>
            <person name="Gargeya S."/>
            <person name="Fitzgerald M."/>
            <person name="Haas B."/>
            <person name="Abouelleil A."/>
            <person name="Alvarado L."/>
            <person name="Arachchi H.M."/>
            <person name="Berlin A."/>
            <person name="Brown A."/>
            <person name="Chapman S.B."/>
            <person name="Chen Z."/>
            <person name="Dunbar C."/>
            <person name="Freedman E."/>
            <person name="Gearin G."/>
            <person name="Gellesch M."/>
            <person name="Goldberg J."/>
            <person name="Griggs A."/>
            <person name="Gujja S."/>
            <person name="Heiman D."/>
            <person name="Howarth C."/>
            <person name="Larson L."/>
            <person name="Lui A."/>
            <person name="MacDonald P.J.P."/>
            <person name="Mehta T."/>
            <person name="Montmayeur A."/>
            <person name="Murphy C."/>
            <person name="Neiman D."/>
            <person name="Pearson M."/>
            <person name="Priest M."/>
            <person name="Roberts A."/>
            <person name="Saif S."/>
            <person name="Shea T."/>
            <person name="Shenoy N."/>
            <person name="Sisk P."/>
            <person name="Stolte C."/>
            <person name="Sykes S."/>
            <person name="Yandava C."/>
            <person name="Wortman J."/>
            <person name="Nusbaum C."/>
            <person name="Birren B."/>
        </authorList>
    </citation>
    <scope>NUCLEOTIDE SEQUENCE</scope>
    <source>
        <strain evidence="1">ATCC 64411</strain>
    </source>
</reference>
<dbReference type="OMA" id="WRERQEY"/>
<dbReference type="EMBL" id="ADBL01002649">
    <property type="status" value="NOT_ANNOTATED_CDS"/>
    <property type="molecule type" value="Genomic_DNA"/>
</dbReference>
<protein>
    <submittedName>
        <fullName evidence="1 2">Uncharacterized protein</fullName>
    </submittedName>
</protein>
<dbReference type="EMBL" id="GL876978">
    <property type="protein sequence ID" value="KLU91764.1"/>
    <property type="molecule type" value="Genomic_DNA"/>
</dbReference>
<dbReference type="Proteomes" id="UP000011715">
    <property type="component" value="Unassembled WGS sequence"/>
</dbReference>
<gene>
    <name evidence="1" type="ORF">MAPG_10713</name>
</gene>